<sequence>MNLDQHITEITRLRRQADLLPDDSPGVLMQKIELLAKCLVYIGRVSSHLDGVYKRVYARRKYEHALAITKAQKDKQAHAELAVKELREEEATAYEDMNRWRNAFSSTTEEIHSLKMRMKQDFYVEGAANVSTERRSQTPA</sequence>
<comment type="caution">
    <text evidence="1">The sequence shown here is derived from an EMBL/GenBank/DDBJ whole genome shotgun (WGS) entry which is preliminary data.</text>
</comment>
<dbReference type="OrthoDB" id="2969757at2"/>
<organism evidence="1 2">
    <name type="scientific">Paenibacillus sambharensis</name>
    <dbReference type="NCBI Taxonomy" id="1803190"/>
    <lineage>
        <taxon>Bacteria</taxon>
        <taxon>Bacillati</taxon>
        <taxon>Bacillota</taxon>
        <taxon>Bacilli</taxon>
        <taxon>Bacillales</taxon>
        <taxon>Paenibacillaceae</taxon>
        <taxon>Paenibacillus</taxon>
    </lineage>
</organism>
<name>A0A2W1L539_9BACL</name>
<dbReference type="EMBL" id="QKRB01000044">
    <property type="protein sequence ID" value="PZD95208.1"/>
    <property type="molecule type" value="Genomic_DNA"/>
</dbReference>
<gene>
    <name evidence="1" type="ORF">DNH61_11655</name>
</gene>
<reference evidence="1 2" key="1">
    <citation type="submission" date="2018-06" db="EMBL/GenBank/DDBJ databases">
        <title>Paenibacillus imtechensis sp. nov.</title>
        <authorList>
            <person name="Pinnaka A.K."/>
            <person name="Singh H."/>
            <person name="Kaur M."/>
        </authorList>
    </citation>
    <scope>NUCLEOTIDE SEQUENCE [LARGE SCALE GENOMIC DNA]</scope>
    <source>
        <strain evidence="1 2">SMB1</strain>
    </source>
</reference>
<proteinExistence type="predicted"/>
<dbReference type="Proteomes" id="UP000249522">
    <property type="component" value="Unassembled WGS sequence"/>
</dbReference>
<evidence type="ECO:0000313" key="2">
    <source>
        <dbReference type="Proteomes" id="UP000249522"/>
    </source>
</evidence>
<protein>
    <submittedName>
        <fullName evidence="1">Uncharacterized protein</fullName>
    </submittedName>
</protein>
<dbReference type="RefSeq" id="WP_111146837.1">
    <property type="nucleotide sequence ID" value="NZ_QKRB01000044.1"/>
</dbReference>
<dbReference type="AlphaFoldDB" id="A0A2W1L539"/>
<accession>A0A2W1L539</accession>
<keyword evidence="2" id="KW-1185">Reference proteome</keyword>
<evidence type="ECO:0000313" key="1">
    <source>
        <dbReference type="EMBL" id="PZD95208.1"/>
    </source>
</evidence>